<feature type="compositionally biased region" description="Basic and acidic residues" evidence="1">
    <location>
        <begin position="1"/>
        <end position="10"/>
    </location>
</feature>
<sequence length="330" mass="34730">MYRAEAKEAMDSGGRSYAVVPTPSSGIPDLRPELVAVQEAEEAETAQEDPKKQTVESLGPDNKPGVANGHAKTVDVQASTKPGSQDNPKLSKLPAHLAPVVPLYPSFTELSSRHTTPELDTSVSFAREPNPPATPGETATSLYHGTPAFTPANSSSSVSLEYNGQHARTTAAGENDSGGDRQWDQGGPPQEITENSLCLRDNEVVFTDLPLYEVYLEKGDKFDVVSWVDKACHDPKLDGSGKKVSASAPRSAQGSRKRKGPYKTGAASKSGEAGSSRRPKKIKIIHPTSATRTTAAVASDSPTSPSAASSATLASALEYDGYTSTDSSSE</sequence>
<feature type="compositionally biased region" description="Low complexity" evidence="1">
    <location>
        <begin position="288"/>
        <end position="312"/>
    </location>
</feature>
<feature type="compositionally biased region" description="Polar residues" evidence="1">
    <location>
        <begin position="76"/>
        <end position="88"/>
    </location>
</feature>
<dbReference type="AlphaFoldDB" id="A0AAN6VGP8"/>
<reference evidence="2" key="1">
    <citation type="journal article" date="2023" name="Mol. Phylogenet. Evol.">
        <title>Genome-scale phylogeny and comparative genomics of the fungal order Sordariales.</title>
        <authorList>
            <person name="Hensen N."/>
            <person name="Bonometti L."/>
            <person name="Westerberg I."/>
            <person name="Brannstrom I.O."/>
            <person name="Guillou S."/>
            <person name="Cros-Aarteil S."/>
            <person name="Calhoun S."/>
            <person name="Haridas S."/>
            <person name="Kuo A."/>
            <person name="Mondo S."/>
            <person name="Pangilinan J."/>
            <person name="Riley R."/>
            <person name="LaButti K."/>
            <person name="Andreopoulos B."/>
            <person name="Lipzen A."/>
            <person name="Chen C."/>
            <person name="Yan M."/>
            <person name="Daum C."/>
            <person name="Ng V."/>
            <person name="Clum A."/>
            <person name="Steindorff A."/>
            <person name="Ohm R.A."/>
            <person name="Martin F."/>
            <person name="Silar P."/>
            <person name="Natvig D.O."/>
            <person name="Lalanne C."/>
            <person name="Gautier V."/>
            <person name="Ament-Velasquez S.L."/>
            <person name="Kruys A."/>
            <person name="Hutchinson M.I."/>
            <person name="Powell A.J."/>
            <person name="Barry K."/>
            <person name="Miller A.N."/>
            <person name="Grigoriev I.V."/>
            <person name="Debuchy R."/>
            <person name="Gladieux P."/>
            <person name="Hiltunen Thoren M."/>
            <person name="Johannesson H."/>
        </authorList>
    </citation>
    <scope>NUCLEOTIDE SEQUENCE</scope>
    <source>
        <strain evidence="2">CBS 538.74</strain>
    </source>
</reference>
<feature type="compositionally biased region" description="Low complexity" evidence="1">
    <location>
        <begin position="265"/>
        <end position="276"/>
    </location>
</feature>
<evidence type="ECO:0000313" key="3">
    <source>
        <dbReference type="Proteomes" id="UP001302745"/>
    </source>
</evidence>
<feature type="compositionally biased region" description="Polar residues" evidence="1">
    <location>
        <begin position="151"/>
        <end position="168"/>
    </location>
</feature>
<feature type="region of interest" description="Disordered" evidence="1">
    <location>
        <begin position="1"/>
        <end position="94"/>
    </location>
</feature>
<accession>A0AAN6VGP8</accession>
<feature type="region of interest" description="Disordered" evidence="1">
    <location>
        <begin position="109"/>
        <end position="199"/>
    </location>
</feature>
<reference evidence="2" key="2">
    <citation type="submission" date="2023-05" db="EMBL/GenBank/DDBJ databases">
        <authorList>
            <consortium name="Lawrence Berkeley National Laboratory"/>
            <person name="Steindorff A."/>
            <person name="Hensen N."/>
            <person name="Bonometti L."/>
            <person name="Westerberg I."/>
            <person name="Brannstrom I.O."/>
            <person name="Guillou S."/>
            <person name="Cros-Aarteil S."/>
            <person name="Calhoun S."/>
            <person name="Haridas S."/>
            <person name="Kuo A."/>
            <person name="Mondo S."/>
            <person name="Pangilinan J."/>
            <person name="Riley R."/>
            <person name="Labutti K."/>
            <person name="Andreopoulos B."/>
            <person name="Lipzen A."/>
            <person name="Chen C."/>
            <person name="Yanf M."/>
            <person name="Daum C."/>
            <person name="Ng V."/>
            <person name="Clum A."/>
            <person name="Ohm R."/>
            <person name="Martin F."/>
            <person name="Silar P."/>
            <person name="Natvig D."/>
            <person name="Lalanne C."/>
            <person name="Gautier V."/>
            <person name="Ament-Velasquez S.L."/>
            <person name="Kruys A."/>
            <person name="Hutchinson M.I."/>
            <person name="Powell A.J."/>
            <person name="Barry K."/>
            <person name="Miller A.N."/>
            <person name="Grigoriev I.V."/>
            <person name="Debuchy R."/>
            <person name="Gladieux P."/>
            <person name="Thoren M.H."/>
            <person name="Johannesson H."/>
        </authorList>
    </citation>
    <scope>NUCLEOTIDE SEQUENCE</scope>
    <source>
        <strain evidence="2">CBS 538.74</strain>
    </source>
</reference>
<organism evidence="2 3">
    <name type="scientific">Chaetomidium leptoderma</name>
    <dbReference type="NCBI Taxonomy" id="669021"/>
    <lineage>
        <taxon>Eukaryota</taxon>
        <taxon>Fungi</taxon>
        <taxon>Dikarya</taxon>
        <taxon>Ascomycota</taxon>
        <taxon>Pezizomycotina</taxon>
        <taxon>Sordariomycetes</taxon>
        <taxon>Sordariomycetidae</taxon>
        <taxon>Sordariales</taxon>
        <taxon>Chaetomiaceae</taxon>
        <taxon>Chaetomidium</taxon>
    </lineage>
</organism>
<dbReference type="EMBL" id="MU857026">
    <property type="protein sequence ID" value="KAK4151217.1"/>
    <property type="molecule type" value="Genomic_DNA"/>
</dbReference>
<proteinExistence type="predicted"/>
<dbReference type="Proteomes" id="UP001302745">
    <property type="component" value="Unassembled WGS sequence"/>
</dbReference>
<evidence type="ECO:0000313" key="2">
    <source>
        <dbReference type="EMBL" id="KAK4151217.1"/>
    </source>
</evidence>
<gene>
    <name evidence="2" type="ORF">C8A00DRAFT_36118</name>
</gene>
<comment type="caution">
    <text evidence="2">The sequence shown here is derived from an EMBL/GenBank/DDBJ whole genome shotgun (WGS) entry which is preliminary data.</text>
</comment>
<name>A0AAN6VGP8_9PEZI</name>
<keyword evidence="3" id="KW-1185">Reference proteome</keyword>
<feature type="region of interest" description="Disordered" evidence="1">
    <location>
        <begin position="236"/>
        <end position="312"/>
    </location>
</feature>
<protein>
    <submittedName>
        <fullName evidence="2">Uncharacterized protein</fullName>
    </submittedName>
</protein>
<evidence type="ECO:0000256" key="1">
    <source>
        <dbReference type="SAM" id="MobiDB-lite"/>
    </source>
</evidence>